<dbReference type="RefSeq" id="WP_068762462.1">
    <property type="nucleotide sequence ID" value="NZ_LXIE01000031.1"/>
</dbReference>
<proteinExistence type="predicted"/>
<keyword evidence="1" id="KW-0732">Signal</keyword>
<name>A0A1A9LCA7_9FLAO</name>
<evidence type="ECO:0000313" key="2">
    <source>
        <dbReference type="EMBL" id="OAD90833.1"/>
    </source>
</evidence>
<organism evidence="2 3">
    <name type="scientific">Aequorivita soesokkakensis</name>
    <dbReference type="NCBI Taxonomy" id="1385699"/>
    <lineage>
        <taxon>Bacteria</taxon>
        <taxon>Pseudomonadati</taxon>
        <taxon>Bacteroidota</taxon>
        <taxon>Flavobacteriia</taxon>
        <taxon>Flavobacteriales</taxon>
        <taxon>Flavobacteriaceae</taxon>
        <taxon>Aequorivita</taxon>
    </lineage>
</organism>
<evidence type="ECO:0000256" key="1">
    <source>
        <dbReference type="SAM" id="SignalP"/>
    </source>
</evidence>
<gene>
    <name evidence="2" type="ORF">A7A78_14080</name>
</gene>
<dbReference type="STRING" id="1385699.A7A78_14080"/>
<feature type="chain" id="PRO_5008392044" description="Lipoprotein" evidence="1">
    <location>
        <begin position="21"/>
        <end position="247"/>
    </location>
</feature>
<dbReference type="EMBL" id="LXIE01000031">
    <property type="protein sequence ID" value="OAD90833.1"/>
    <property type="molecule type" value="Genomic_DNA"/>
</dbReference>
<dbReference type="OrthoDB" id="978531at2"/>
<sequence>MMQKLLFIFVLAFTAISCQFTETMVMNEDGSGTMSVEVNLNEMMAFGGAAVTDSMKVKIDTIVYMKQFLEEKKDSISKLSASEQQKLKKLENFNIHMKMDSETSEMIYDISTQFKNVSEANDILSGLEQAGNLMPDQDANTEVKKEEDSPEVIGVNYSFKKDVFKRDAYIKDKIMHQQQVDSMQQAEAFMGGSNYKLNYTFPKKIKKTSNPDATFSEDKKTVTVQAPFIEYFKNPDVLDLEVELEKN</sequence>
<dbReference type="AlphaFoldDB" id="A0A1A9LCA7"/>
<dbReference type="PROSITE" id="PS51257">
    <property type="entry name" value="PROKAR_LIPOPROTEIN"/>
    <property type="match status" value="1"/>
</dbReference>
<keyword evidence="3" id="KW-1185">Reference proteome</keyword>
<dbReference type="Proteomes" id="UP000077552">
    <property type="component" value="Unassembled WGS sequence"/>
</dbReference>
<comment type="caution">
    <text evidence="2">The sequence shown here is derived from an EMBL/GenBank/DDBJ whole genome shotgun (WGS) entry which is preliminary data.</text>
</comment>
<accession>A0A1A9LCA7</accession>
<feature type="signal peptide" evidence="1">
    <location>
        <begin position="1"/>
        <end position="20"/>
    </location>
</feature>
<evidence type="ECO:0000313" key="3">
    <source>
        <dbReference type="Proteomes" id="UP000077552"/>
    </source>
</evidence>
<evidence type="ECO:0008006" key="4">
    <source>
        <dbReference type="Google" id="ProtNLM"/>
    </source>
</evidence>
<reference evidence="2 3" key="1">
    <citation type="submission" date="2016-05" db="EMBL/GenBank/DDBJ databases">
        <title>Genome sequencing of Vitellibacter soesokkakensis RSSK-12.</title>
        <authorList>
            <person name="Thevarajoo S."/>
            <person name="Selvaratnam C."/>
            <person name="Goh K.M."/>
            <person name="Chan K.-G."/>
            <person name="Chong C.S."/>
        </authorList>
    </citation>
    <scope>NUCLEOTIDE SEQUENCE [LARGE SCALE GENOMIC DNA]</scope>
    <source>
        <strain evidence="2 3">RSSK-12</strain>
    </source>
</reference>
<protein>
    <recommendedName>
        <fullName evidence="4">Lipoprotein</fullName>
    </recommendedName>
</protein>